<keyword evidence="2" id="KW-1133">Transmembrane helix</keyword>
<evidence type="ECO:0000313" key="4">
    <source>
        <dbReference type="Proteomes" id="UP000019251"/>
    </source>
</evidence>
<evidence type="ECO:0008006" key="5">
    <source>
        <dbReference type="Google" id="ProtNLM"/>
    </source>
</evidence>
<dbReference type="Proteomes" id="UP000019251">
    <property type="component" value="Unassembled WGS sequence"/>
</dbReference>
<evidence type="ECO:0000256" key="1">
    <source>
        <dbReference type="SAM" id="MobiDB-lite"/>
    </source>
</evidence>
<feature type="transmembrane region" description="Helical" evidence="2">
    <location>
        <begin position="7"/>
        <end position="25"/>
    </location>
</feature>
<gene>
    <name evidence="3" type="ORF">LMUR_08564</name>
</gene>
<dbReference type="InterPro" id="IPR029058">
    <property type="entry name" value="AB_hydrolase_fold"/>
</dbReference>
<dbReference type="AlphaFoldDB" id="A0A829R7I0"/>
<dbReference type="Gene3D" id="3.40.50.1820">
    <property type="entry name" value="alpha/beta hydrolase"/>
    <property type="match status" value="1"/>
</dbReference>
<comment type="caution">
    <text evidence="3">The sequence shown here is derived from an EMBL/GenBank/DDBJ whole genome shotgun (WGS) entry which is preliminary data.</text>
</comment>
<protein>
    <recommendedName>
        <fullName evidence="5">Alpha/beta hydrolase</fullName>
    </recommendedName>
</protein>
<dbReference type="Pfam" id="PF06028">
    <property type="entry name" value="DUF915"/>
    <property type="match status" value="1"/>
</dbReference>
<proteinExistence type="predicted"/>
<feature type="region of interest" description="Disordered" evidence="1">
    <location>
        <begin position="29"/>
        <end position="49"/>
    </location>
</feature>
<reference evidence="3 4" key="1">
    <citation type="submission" date="2012-12" db="EMBL/GenBank/DDBJ databases">
        <title>Novel taxa of Listeriaceae from agricultural environments in the United States.</title>
        <authorList>
            <person name="den Bakker H.C."/>
            <person name="Allred A."/>
            <person name="Warchocki S."/>
            <person name="Wright E.M."/>
            <person name="Burrell A."/>
            <person name="Nightingale K.K."/>
            <person name="Kephart D."/>
            <person name="Wiedmann M."/>
        </authorList>
    </citation>
    <scope>NUCLEOTIDE SEQUENCE [LARGE SCALE GENOMIC DNA]</scope>
    <source>
        <strain evidence="3 4">FSL F6-1183</strain>
    </source>
</reference>
<dbReference type="EMBL" id="AODG01000011">
    <property type="protein sequence ID" value="EUJ27577.1"/>
    <property type="molecule type" value="Genomic_DNA"/>
</dbReference>
<dbReference type="RefSeq" id="WP_036106168.1">
    <property type="nucleotide sequence ID" value="NZ_AODG01000011.1"/>
</dbReference>
<sequence length="296" mass="32280">MKKSIPSLLIAVIFLVIIGFIFHTTTTRSPEKKETTKTTPQPQAKIAGKETAKKEITTPTLFIHGYSGGKSSFGPMIDRFSSKNLGSRSLVITVKPDGNLAIQGTFDKYAKNPLIQLLFADNKSSMVNQSEWIKDAMIDLKNVYHIEEVNLVGHSMGGVSLTDYIEKNATNKSVPSVKKVALLGAPLNGLSIGDDGKTPYDLTPTGPAMQSERYAELLKNSSVISNKLEVLNVAGDTKDGRKSDGSVSIASALSGKFIYKRAASYKEKIITGKEGKHSNLHDSEKVDKWIADFLWD</sequence>
<evidence type="ECO:0000256" key="2">
    <source>
        <dbReference type="SAM" id="Phobius"/>
    </source>
</evidence>
<dbReference type="SUPFAM" id="SSF53474">
    <property type="entry name" value="alpha/beta-Hydrolases"/>
    <property type="match status" value="1"/>
</dbReference>
<name>A0A829R7I0_LISGR</name>
<keyword evidence="2" id="KW-0472">Membrane</keyword>
<organism evidence="3 4">
    <name type="scientific">Listeria grayi FSL F6-1183</name>
    <dbReference type="NCBI Taxonomy" id="1265827"/>
    <lineage>
        <taxon>Bacteria</taxon>
        <taxon>Bacillati</taxon>
        <taxon>Bacillota</taxon>
        <taxon>Bacilli</taxon>
        <taxon>Bacillales</taxon>
        <taxon>Listeriaceae</taxon>
        <taxon>Listeria</taxon>
    </lineage>
</organism>
<keyword evidence="2" id="KW-0812">Transmembrane</keyword>
<dbReference type="InterPro" id="IPR010315">
    <property type="entry name" value="DUF915_hydro-like"/>
</dbReference>
<evidence type="ECO:0000313" key="3">
    <source>
        <dbReference type="EMBL" id="EUJ27577.1"/>
    </source>
</evidence>
<accession>A0A829R7I0</accession>